<evidence type="ECO:0000256" key="1">
    <source>
        <dbReference type="ARBA" id="ARBA00006484"/>
    </source>
</evidence>
<dbReference type="Pfam" id="PF00106">
    <property type="entry name" value="adh_short"/>
    <property type="match status" value="1"/>
</dbReference>
<dbReference type="GO" id="GO:0006066">
    <property type="term" value="P:alcohol metabolic process"/>
    <property type="evidence" value="ECO:0007669"/>
    <property type="project" value="InterPro"/>
</dbReference>
<dbReference type="GO" id="GO:0004022">
    <property type="term" value="F:alcohol dehydrogenase (NAD+) activity"/>
    <property type="evidence" value="ECO:0007669"/>
    <property type="project" value="UniProtKB-EC"/>
</dbReference>
<sequence length="258" mass="27960">MDLAGKNVVIVGGCGGIGLELSKCFLEEQIGNLALIDIKENILGISMLSPESPDTKIVFLKCDIRRKEEIDETFKKIIDEFKYIDVLVNAAGIVAEYDLMLSIDINFTGCLMTTLAAIDYMSKAKGGRGGLIANISSALGLVPSPLYAIYAGTKHGVLGFTRSLAGEVYHKTTGVSLIAICPGKTDTDLIPQFNEKTTLPVDSSLMRNVESFKGQSAAQCAESMLKAFKQNVNGSVWLIDQGELFEVKIPNYWVPEPL</sequence>
<evidence type="ECO:0000256" key="3">
    <source>
        <dbReference type="ARBA" id="ARBA00013190"/>
    </source>
</evidence>
<evidence type="ECO:0000256" key="9">
    <source>
        <dbReference type="RuleBase" id="RU000364"/>
    </source>
</evidence>
<dbReference type="PANTHER" id="PTHR44229">
    <property type="entry name" value="15-HYDROXYPROSTAGLANDIN DEHYDROGENASE [NAD(+)]"/>
    <property type="match status" value="1"/>
</dbReference>
<dbReference type="PRINTS" id="PR01167">
    <property type="entry name" value="INSADHFAMILY"/>
</dbReference>
<dbReference type="InterPro" id="IPR020904">
    <property type="entry name" value="Sc_DH/Rdtase_CS"/>
</dbReference>
<dbReference type="PANTHER" id="PTHR44229:SF8">
    <property type="entry name" value="ALCOHOL DEHYDROGENASE-RELATED"/>
    <property type="match status" value="1"/>
</dbReference>
<accession>A0A0K8TTA8</accession>
<keyword evidence="5 9" id="KW-0520">NAD</keyword>
<dbReference type="PRINTS" id="PR00080">
    <property type="entry name" value="SDRFAMILY"/>
</dbReference>
<comment type="subunit">
    <text evidence="2 9">Homodimer.</text>
</comment>
<dbReference type="SUPFAM" id="SSF51735">
    <property type="entry name" value="NAD(P)-binding Rossmann-fold domains"/>
    <property type="match status" value="1"/>
</dbReference>
<dbReference type="EC" id="1.1.1.1" evidence="3 9"/>
<comment type="catalytic activity">
    <reaction evidence="6 9">
        <text>a secondary alcohol + NAD(+) = a ketone + NADH + H(+)</text>
        <dbReference type="Rhea" id="RHEA:10740"/>
        <dbReference type="ChEBI" id="CHEBI:15378"/>
        <dbReference type="ChEBI" id="CHEBI:17087"/>
        <dbReference type="ChEBI" id="CHEBI:35681"/>
        <dbReference type="ChEBI" id="CHEBI:57540"/>
        <dbReference type="ChEBI" id="CHEBI:57945"/>
        <dbReference type="EC" id="1.1.1.1"/>
    </reaction>
</comment>
<reference evidence="10" key="1">
    <citation type="journal article" date="2015" name="Insect Biochem. Mol. Biol.">
        <title>An insight into the sialome of the horse fly, Tabanus bromius.</title>
        <authorList>
            <person name="Ribeiro J.M."/>
            <person name="Kazimirova M."/>
            <person name="Takac P."/>
            <person name="Andersen J.F."/>
            <person name="Francischetti I.M."/>
        </authorList>
    </citation>
    <scope>NUCLEOTIDE SEQUENCE</scope>
</reference>
<evidence type="ECO:0000256" key="8">
    <source>
        <dbReference type="RuleBase" id="RU000363"/>
    </source>
</evidence>
<dbReference type="Gene3D" id="3.40.50.720">
    <property type="entry name" value="NAD(P)-binding Rossmann-like Domain"/>
    <property type="match status" value="1"/>
</dbReference>
<dbReference type="InterPro" id="IPR036291">
    <property type="entry name" value="NAD(P)-bd_dom_sf"/>
</dbReference>
<dbReference type="InterPro" id="IPR002347">
    <property type="entry name" value="SDR_fam"/>
</dbReference>
<evidence type="ECO:0000256" key="6">
    <source>
        <dbReference type="ARBA" id="ARBA00049164"/>
    </source>
</evidence>
<dbReference type="InterPro" id="IPR002425">
    <property type="entry name" value="ADH_Drosophila-type"/>
</dbReference>
<evidence type="ECO:0000256" key="7">
    <source>
        <dbReference type="ARBA" id="ARBA00049243"/>
    </source>
</evidence>
<evidence type="ECO:0000313" key="10">
    <source>
        <dbReference type="EMBL" id="JAI17388.1"/>
    </source>
</evidence>
<dbReference type="FunFam" id="3.40.50.720:FF:000149">
    <property type="entry name" value="15-hydroxyprostaglandin dehydrogenase [NAD(+)]"/>
    <property type="match status" value="1"/>
</dbReference>
<comment type="similarity">
    <text evidence="1 8">Belongs to the short-chain dehydrogenases/reductases (SDR) family.</text>
</comment>
<dbReference type="PRINTS" id="PR01168">
    <property type="entry name" value="ALCDHDRGNASE"/>
</dbReference>
<name>A0A0K8TTA8_TABBR</name>
<proteinExistence type="evidence at transcript level"/>
<evidence type="ECO:0000256" key="2">
    <source>
        <dbReference type="ARBA" id="ARBA00011738"/>
    </source>
</evidence>
<dbReference type="AlphaFoldDB" id="A0A0K8TTA8"/>
<dbReference type="PROSITE" id="PS00061">
    <property type="entry name" value="ADH_SHORT"/>
    <property type="match status" value="1"/>
</dbReference>
<dbReference type="EMBL" id="GDAI01000215">
    <property type="protein sequence ID" value="JAI17388.1"/>
    <property type="molecule type" value="mRNA"/>
</dbReference>
<evidence type="ECO:0000256" key="5">
    <source>
        <dbReference type="ARBA" id="ARBA00023027"/>
    </source>
</evidence>
<dbReference type="GO" id="GO:0005737">
    <property type="term" value="C:cytoplasm"/>
    <property type="evidence" value="ECO:0007669"/>
    <property type="project" value="TreeGrafter"/>
</dbReference>
<organism evidence="10">
    <name type="scientific">Tabanus bromius</name>
    <name type="common">Band-eyed brown horse fly</name>
    <dbReference type="NCBI Taxonomy" id="304241"/>
    <lineage>
        <taxon>Eukaryota</taxon>
        <taxon>Metazoa</taxon>
        <taxon>Ecdysozoa</taxon>
        <taxon>Arthropoda</taxon>
        <taxon>Hexapoda</taxon>
        <taxon>Insecta</taxon>
        <taxon>Pterygota</taxon>
        <taxon>Neoptera</taxon>
        <taxon>Endopterygota</taxon>
        <taxon>Diptera</taxon>
        <taxon>Brachycera</taxon>
        <taxon>Tabanomorpha</taxon>
        <taxon>Tabanoidea</taxon>
        <taxon>Tabanidae</taxon>
        <taxon>Tabanus</taxon>
    </lineage>
</organism>
<evidence type="ECO:0000256" key="4">
    <source>
        <dbReference type="ARBA" id="ARBA00023002"/>
    </source>
</evidence>
<comment type="catalytic activity">
    <reaction evidence="7 9">
        <text>a primary alcohol + NAD(+) = an aldehyde + NADH + H(+)</text>
        <dbReference type="Rhea" id="RHEA:10736"/>
        <dbReference type="ChEBI" id="CHEBI:15378"/>
        <dbReference type="ChEBI" id="CHEBI:15734"/>
        <dbReference type="ChEBI" id="CHEBI:17478"/>
        <dbReference type="ChEBI" id="CHEBI:57540"/>
        <dbReference type="ChEBI" id="CHEBI:57945"/>
        <dbReference type="EC" id="1.1.1.1"/>
    </reaction>
</comment>
<protein>
    <recommendedName>
        <fullName evidence="3 9">Alcohol dehydrogenase</fullName>
        <ecNumber evidence="3 9">1.1.1.1</ecNumber>
    </recommendedName>
</protein>
<keyword evidence="4" id="KW-0560">Oxidoreductase</keyword>